<sequence>MYGNNEKKDSLLIAPSVPAALSNGLLPTDALNAPVQVKLKVWQGARPGYTYQLYFDETFIGPTKQILESHSPEDTLSLEIPQELLKHGLHSVAYAIENPINMVVEFSEKTLISVDLTPPGDPILAPILFPSQIQNGLTSEELNSLGRR</sequence>
<name>A0A3M3KTI9_PSECA</name>
<dbReference type="EMBL" id="RBOW01000635">
    <property type="protein sequence ID" value="RMN26359.1"/>
    <property type="molecule type" value="Genomic_DNA"/>
</dbReference>
<evidence type="ECO:0000313" key="2">
    <source>
        <dbReference type="Proteomes" id="UP000281372"/>
    </source>
</evidence>
<dbReference type="Proteomes" id="UP000281372">
    <property type="component" value="Unassembled WGS sequence"/>
</dbReference>
<gene>
    <name evidence="1" type="ORF">ALQ64_00063</name>
</gene>
<comment type="caution">
    <text evidence="1">The sequence shown here is derived from an EMBL/GenBank/DDBJ whole genome shotgun (WGS) entry which is preliminary data.</text>
</comment>
<accession>A0A3M3KTI9</accession>
<evidence type="ECO:0000313" key="1">
    <source>
        <dbReference type="EMBL" id="RMN26359.1"/>
    </source>
</evidence>
<organism evidence="1 2">
    <name type="scientific">Pseudomonas cannabina</name>
    <dbReference type="NCBI Taxonomy" id="86840"/>
    <lineage>
        <taxon>Bacteria</taxon>
        <taxon>Pseudomonadati</taxon>
        <taxon>Pseudomonadota</taxon>
        <taxon>Gammaproteobacteria</taxon>
        <taxon>Pseudomonadales</taxon>
        <taxon>Pseudomonadaceae</taxon>
        <taxon>Pseudomonas</taxon>
    </lineage>
</organism>
<dbReference type="AlphaFoldDB" id="A0A3M3KTI9"/>
<protein>
    <submittedName>
        <fullName evidence="1">Uncharacterized protein</fullName>
    </submittedName>
</protein>
<reference evidence="1 2" key="1">
    <citation type="submission" date="2018-08" db="EMBL/GenBank/DDBJ databases">
        <title>Recombination of ecologically and evolutionarily significant loci maintains genetic cohesion in the Pseudomonas syringae species complex.</title>
        <authorList>
            <person name="Dillon M."/>
            <person name="Thakur S."/>
            <person name="Almeida R.N.D."/>
            <person name="Weir B.S."/>
            <person name="Guttman D.S."/>
        </authorList>
    </citation>
    <scope>NUCLEOTIDE SEQUENCE [LARGE SCALE GENOMIC DNA]</scope>
    <source>
        <strain evidence="1 2">ICMP 2821</strain>
    </source>
</reference>
<proteinExistence type="predicted"/>